<dbReference type="Pfam" id="PF01580">
    <property type="entry name" value="FtsK_SpoIIIE"/>
    <property type="match status" value="1"/>
</dbReference>
<evidence type="ECO:0000256" key="2">
    <source>
        <dbReference type="ARBA" id="ARBA00006474"/>
    </source>
</evidence>
<dbReference type="Gene3D" id="3.30.980.40">
    <property type="match status" value="1"/>
</dbReference>
<dbReference type="Gene3D" id="3.40.50.300">
    <property type="entry name" value="P-loop containing nucleotide triphosphate hydrolases"/>
    <property type="match status" value="1"/>
</dbReference>
<evidence type="ECO:0000313" key="19">
    <source>
        <dbReference type="Proteomes" id="UP000229972"/>
    </source>
</evidence>
<evidence type="ECO:0000256" key="7">
    <source>
        <dbReference type="ARBA" id="ARBA00022829"/>
    </source>
</evidence>
<evidence type="ECO:0000256" key="10">
    <source>
        <dbReference type="ARBA" id="ARBA00023125"/>
    </source>
</evidence>
<keyword evidence="9 16" id="KW-1133">Transmembrane helix</keyword>
<dbReference type="InterPro" id="IPR050206">
    <property type="entry name" value="FtsK/SpoIIIE/SftA"/>
</dbReference>
<dbReference type="InterPro" id="IPR036390">
    <property type="entry name" value="WH_DNA-bd_sf"/>
</dbReference>
<dbReference type="InterPro" id="IPR027417">
    <property type="entry name" value="P-loop_NTPase"/>
</dbReference>
<comment type="caution">
    <text evidence="18">The sequence shown here is derived from an EMBL/GenBank/DDBJ whole genome shotgun (WGS) entry which is preliminary data.</text>
</comment>
<dbReference type="SUPFAM" id="SSF52540">
    <property type="entry name" value="P-loop containing nucleoside triphosphate hydrolases"/>
    <property type="match status" value="1"/>
</dbReference>
<keyword evidence="10" id="KW-0238">DNA-binding</keyword>
<feature type="transmembrane region" description="Helical" evidence="16">
    <location>
        <begin position="138"/>
        <end position="165"/>
    </location>
</feature>
<keyword evidence="5 16" id="KW-0812">Transmembrane</keyword>
<evidence type="ECO:0000256" key="8">
    <source>
        <dbReference type="ARBA" id="ARBA00022840"/>
    </source>
</evidence>
<evidence type="ECO:0000259" key="17">
    <source>
        <dbReference type="PROSITE" id="PS50901"/>
    </source>
</evidence>
<feature type="transmembrane region" description="Helical" evidence="16">
    <location>
        <begin position="56"/>
        <end position="83"/>
    </location>
</feature>
<dbReference type="PANTHER" id="PTHR22683">
    <property type="entry name" value="SPORULATION PROTEIN RELATED"/>
    <property type="match status" value="1"/>
</dbReference>
<evidence type="ECO:0000256" key="14">
    <source>
        <dbReference type="PROSITE-ProRule" id="PRU00289"/>
    </source>
</evidence>
<keyword evidence="3" id="KW-1003">Cell membrane</keyword>
<feature type="domain" description="FtsK" evidence="17">
    <location>
        <begin position="401"/>
        <end position="587"/>
    </location>
</feature>
<comment type="similarity">
    <text evidence="2">Belongs to the FtsK/SpoIIIE/SftA family.</text>
</comment>
<dbReference type="PROSITE" id="PS50901">
    <property type="entry name" value="FTSK"/>
    <property type="match status" value="1"/>
</dbReference>
<feature type="compositionally biased region" description="Acidic residues" evidence="15">
    <location>
        <begin position="779"/>
        <end position="814"/>
    </location>
</feature>
<reference evidence="19" key="1">
    <citation type="submission" date="2017-09" db="EMBL/GenBank/DDBJ databases">
        <title>Depth-based differentiation of microbial function through sediment-hosted aquifers and enrichment of novel symbionts in the deep terrestrial subsurface.</title>
        <authorList>
            <person name="Probst A.J."/>
            <person name="Ladd B."/>
            <person name="Jarett J.K."/>
            <person name="Geller-Mcgrath D.E."/>
            <person name="Sieber C.M.K."/>
            <person name="Emerson J.B."/>
            <person name="Anantharaman K."/>
            <person name="Thomas B.C."/>
            <person name="Malmstrom R."/>
            <person name="Stieglmeier M."/>
            <person name="Klingl A."/>
            <person name="Woyke T."/>
            <person name="Ryan C.M."/>
            <person name="Banfield J.F."/>
        </authorList>
    </citation>
    <scope>NUCLEOTIDE SEQUENCE [LARGE SCALE GENOMIC DNA]</scope>
</reference>
<dbReference type="CDD" id="cd01127">
    <property type="entry name" value="TrwB_TraG_TraD_VirD4"/>
    <property type="match status" value="1"/>
</dbReference>
<dbReference type="Gene3D" id="1.10.10.10">
    <property type="entry name" value="Winged helix-like DNA-binding domain superfamily/Winged helix DNA-binding domain"/>
    <property type="match status" value="1"/>
</dbReference>
<evidence type="ECO:0000313" key="18">
    <source>
        <dbReference type="EMBL" id="PIR95229.1"/>
    </source>
</evidence>
<dbReference type="GO" id="GO:0007059">
    <property type="term" value="P:chromosome segregation"/>
    <property type="evidence" value="ECO:0007669"/>
    <property type="project" value="UniProtKB-KW"/>
</dbReference>
<comment type="subunit">
    <text evidence="13">Homohexamer. Forms a ring that surrounds DNA.</text>
</comment>
<evidence type="ECO:0000256" key="1">
    <source>
        <dbReference type="ARBA" id="ARBA00004651"/>
    </source>
</evidence>
<dbReference type="PANTHER" id="PTHR22683:SF41">
    <property type="entry name" value="DNA TRANSLOCASE FTSK"/>
    <property type="match status" value="1"/>
</dbReference>
<comment type="subcellular location">
    <subcellularLocation>
        <location evidence="1">Cell membrane</location>
        <topology evidence="1">Multi-pass membrane protein</topology>
    </subcellularLocation>
</comment>
<feature type="region of interest" description="Disordered" evidence="15">
    <location>
        <begin position="775"/>
        <end position="885"/>
    </location>
</feature>
<organism evidence="18 19">
    <name type="scientific">Candidatus Falkowbacteria bacterium CG10_big_fil_rev_8_21_14_0_10_37_18</name>
    <dbReference type="NCBI Taxonomy" id="1974562"/>
    <lineage>
        <taxon>Bacteria</taxon>
        <taxon>Candidatus Falkowiibacteriota</taxon>
    </lineage>
</organism>
<feature type="compositionally biased region" description="Acidic residues" evidence="15">
    <location>
        <begin position="876"/>
        <end position="885"/>
    </location>
</feature>
<keyword evidence="6 14" id="KW-0547">Nucleotide-binding</keyword>
<dbReference type="GO" id="GO:0003677">
    <property type="term" value="F:DNA binding"/>
    <property type="evidence" value="ECO:0007669"/>
    <property type="project" value="UniProtKB-KW"/>
</dbReference>
<feature type="transmembrane region" description="Helical" evidence="16">
    <location>
        <begin position="95"/>
        <end position="118"/>
    </location>
</feature>
<keyword evidence="4 18" id="KW-0132">Cell division</keyword>
<feature type="binding site" evidence="14">
    <location>
        <begin position="418"/>
        <end position="425"/>
    </location>
    <ligand>
        <name>ATP</name>
        <dbReference type="ChEBI" id="CHEBI:30616"/>
    </ligand>
</feature>
<evidence type="ECO:0000256" key="3">
    <source>
        <dbReference type="ARBA" id="ARBA00022475"/>
    </source>
</evidence>
<proteinExistence type="inferred from homology"/>
<dbReference type="InterPro" id="IPR025199">
    <property type="entry name" value="FtsK_4TM"/>
</dbReference>
<dbReference type="GO" id="GO:0051301">
    <property type="term" value="P:cell division"/>
    <property type="evidence" value="ECO:0007669"/>
    <property type="project" value="UniProtKB-KW"/>
</dbReference>
<dbReference type="InterPro" id="IPR036388">
    <property type="entry name" value="WH-like_DNA-bd_sf"/>
</dbReference>
<evidence type="ECO:0000256" key="4">
    <source>
        <dbReference type="ARBA" id="ARBA00022618"/>
    </source>
</evidence>
<dbReference type="GO" id="GO:0005524">
    <property type="term" value="F:ATP binding"/>
    <property type="evidence" value="ECO:0007669"/>
    <property type="project" value="UniProtKB-UniRule"/>
</dbReference>
<keyword evidence="11 16" id="KW-0472">Membrane</keyword>
<keyword evidence="12" id="KW-0131">Cell cycle</keyword>
<gene>
    <name evidence="18" type="ORF">COT93_03495</name>
</gene>
<dbReference type="EMBL" id="PFAL01000032">
    <property type="protein sequence ID" value="PIR95229.1"/>
    <property type="molecule type" value="Genomic_DNA"/>
</dbReference>
<dbReference type="InterPro" id="IPR041027">
    <property type="entry name" value="FtsK_alpha"/>
</dbReference>
<evidence type="ECO:0000256" key="12">
    <source>
        <dbReference type="ARBA" id="ARBA00023306"/>
    </source>
</evidence>
<evidence type="ECO:0000256" key="13">
    <source>
        <dbReference type="ARBA" id="ARBA00025923"/>
    </source>
</evidence>
<evidence type="ECO:0000256" key="5">
    <source>
        <dbReference type="ARBA" id="ARBA00022692"/>
    </source>
</evidence>
<dbReference type="Pfam" id="PF13491">
    <property type="entry name" value="FtsK_4TM"/>
    <property type="match status" value="1"/>
</dbReference>
<feature type="transmembrane region" description="Helical" evidence="16">
    <location>
        <begin position="28"/>
        <end position="50"/>
    </location>
</feature>
<dbReference type="GO" id="GO:0005886">
    <property type="term" value="C:plasma membrane"/>
    <property type="evidence" value="ECO:0007669"/>
    <property type="project" value="UniProtKB-SubCell"/>
</dbReference>
<dbReference type="Proteomes" id="UP000229972">
    <property type="component" value="Unassembled WGS sequence"/>
</dbReference>
<feature type="compositionally biased region" description="Acidic residues" evidence="15">
    <location>
        <begin position="823"/>
        <end position="845"/>
    </location>
</feature>
<evidence type="ECO:0000256" key="11">
    <source>
        <dbReference type="ARBA" id="ARBA00023136"/>
    </source>
</evidence>
<protein>
    <submittedName>
        <fullName evidence="18">Cell division protein FtsK</fullName>
    </submittedName>
</protein>
<evidence type="ECO:0000256" key="9">
    <source>
        <dbReference type="ARBA" id="ARBA00022989"/>
    </source>
</evidence>
<dbReference type="InterPro" id="IPR018541">
    <property type="entry name" value="Ftsk_gamma"/>
</dbReference>
<dbReference type="InterPro" id="IPR002543">
    <property type="entry name" value="FtsK_dom"/>
</dbReference>
<dbReference type="InterPro" id="IPR003593">
    <property type="entry name" value="AAA+_ATPase"/>
</dbReference>
<sequence>MSRRKKNRNPLDYISLPKFDLDERAKHSIVVVIFLLAGLISLLGLFNLAGHFGQWLATWLTFAFGFGKLLMPILLLYWALVLIRRSKRPLQVTDYLGLSLLFISYQTLFHFFILPANWEASVTIGAGGGYVGWILSRFFFYLFGFWGGVLVLGALLLISLVLVFNTSLSKIIGQESFLLKIFRPFALFFQTLFSADNADEDGRGQEFVDEAREEVLNAWQSKSIPAQLETIEEISEEEGEDEDEELSVPKNKGPKVQEKIVWPRRSIKIDMPIELLNNKFSKAIGGDVEVNTKKIQQTLEKFGIGVEMGETKVGPTVTQYTFRPAEGVKLSRITTLSNDLSLALAAHPIRIEAPIPGQSLVGVEVPNRAKAIVGLREILEDSAFKTRKNNLYVALGKDVSGQAWLYDLTRMPHLLVAGATNSGKSVCLNAIIVSLLYQNNPDDLRFIMVDPKRVELPTYNGIPHLLTPVITDVNKTINALKWCLNEMERRYDVLNKAGKRNIQSYNAASKEKLPYIVFIIDELADFMMTSGKDMEAAIIRLAQMSRAIGIHLILATQRPSVDVITGLIKANVPTRIAFSVASLVDSKTILDSSGAEKLLGQGDMLLMSSEFSKPKRIQGAYLSDSEINDVVNYIKEKSGPAEYLEGVTDRQKVGGNAGVGLDGNHGDEDELFEEAKEIIMKADKASTSMLQRRLSIGYGRAAKILDMLEEAGIIGPSNGSKPREVLISLAEYEAMSGDAVSAMPVHQRSEAVAPDSYLGANVQDDEDDVLVFKGTESSVSEEDSSSENEEEVAEEVEEESGDDVSSDESDADESKDDKLSVAEAEEDLSLTPDEEDEIIDDEDEILEKIRDKQKKTSKNSEKTSSEKISSGRTPLDDDDEMFFAK</sequence>
<dbReference type="SMART" id="SM00382">
    <property type="entry name" value="AAA"/>
    <property type="match status" value="1"/>
</dbReference>
<name>A0A2H0VA35_9BACT</name>
<accession>A0A2H0VA35</accession>
<evidence type="ECO:0000256" key="15">
    <source>
        <dbReference type="SAM" id="MobiDB-lite"/>
    </source>
</evidence>
<dbReference type="SMART" id="SM00843">
    <property type="entry name" value="Ftsk_gamma"/>
    <property type="match status" value="1"/>
</dbReference>
<keyword evidence="7" id="KW-0159">Chromosome partition</keyword>
<evidence type="ECO:0000256" key="16">
    <source>
        <dbReference type="SAM" id="Phobius"/>
    </source>
</evidence>
<dbReference type="AlphaFoldDB" id="A0A2H0VA35"/>
<evidence type="ECO:0000256" key="6">
    <source>
        <dbReference type="ARBA" id="ARBA00022741"/>
    </source>
</evidence>
<dbReference type="Pfam" id="PF17854">
    <property type="entry name" value="FtsK_alpha"/>
    <property type="match status" value="1"/>
</dbReference>
<keyword evidence="8 14" id="KW-0067">ATP-binding</keyword>
<dbReference type="SUPFAM" id="SSF46785">
    <property type="entry name" value="Winged helix' DNA-binding domain"/>
    <property type="match status" value="1"/>
</dbReference>
<dbReference type="Pfam" id="PF09397">
    <property type="entry name" value="FtsK_gamma"/>
    <property type="match status" value="1"/>
</dbReference>